<feature type="transmembrane region" description="Helical" evidence="1">
    <location>
        <begin position="183"/>
        <end position="205"/>
    </location>
</feature>
<evidence type="ECO:0000256" key="1">
    <source>
        <dbReference type="SAM" id="Phobius"/>
    </source>
</evidence>
<feature type="transmembrane region" description="Helical" evidence="1">
    <location>
        <begin position="138"/>
        <end position="163"/>
    </location>
</feature>
<feature type="transmembrane region" description="Helical" evidence="1">
    <location>
        <begin position="94"/>
        <end position="117"/>
    </location>
</feature>
<dbReference type="Proteomes" id="UP000292693">
    <property type="component" value="Unassembled WGS sequence"/>
</dbReference>
<feature type="transmembrane region" description="Helical" evidence="1">
    <location>
        <begin position="36"/>
        <end position="55"/>
    </location>
</feature>
<proteinExistence type="predicted"/>
<organism evidence="2 3">
    <name type="scientific">Streptomyces albidoflavus</name>
    <dbReference type="NCBI Taxonomy" id="1886"/>
    <lineage>
        <taxon>Bacteria</taxon>
        <taxon>Bacillati</taxon>
        <taxon>Actinomycetota</taxon>
        <taxon>Actinomycetes</taxon>
        <taxon>Kitasatosporales</taxon>
        <taxon>Streptomycetaceae</taxon>
        <taxon>Streptomyces</taxon>
        <taxon>Streptomyces albidoflavus group</taxon>
    </lineage>
</organism>
<keyword evidence="1" id="KW-1133">Transmembrane helix</keyword>
<dbReference type="AlphaFoldDB" id="A0A8G1ZQQ6"/>
<comment type="caution">
    <text evidence="2">The sequence shown here is derived from an EMBL/GenBank/DDBJ whole genome shotgun (WGS) entry which is preliminary data.</text>
</comment>
<keyword evidence="1" id="KW-0812">Transmembrane</keyword>
<evidence type="ECO:0000313" key="3">
    <source>
        <dbReference type="Proteomes" id="UP000292693"/>
    </source>
</evidence>
<evidence type="ECO:0000313" key="2">
    <source>
        <dbReference type="EMBL" id="RZE22041.1"/>
    </source>
</evidence>
<dbReference type="EMBL" id="PKLL01000019">
    <property type="protein sequence ID" value="RZE22041.1"/>
    <property type="molecule type" value="Genomic_DNA"/>
</dbReference>
<gene>
    <name evidence="2" type="ORF">C0Q92_17465</name>
</gene>
<feature type="transmembrane region" description="Helical" evidence="1">
    <location>
        <begin position="212"/>
        <end position="233"/>
    </location>
</feature>
<reference evidence="2 3" key="1">
    <citation type="submission" date="2017-12" db="EMBL/GenBank/DDBJ databases">
        <title>Population genomics insights into the ecological differentiation and adaptive evolution in streptomycetes.</title>
        <authorList>
            <person name="Li Y."/>
            <person name="Huang Y."/>
        </authorList>
    </citation>
    <scope>NUCLEOTIDE SEQUENCE [LARGE SCALE GENOMIC DNA]</scope>
    <source>
        <strain evidence="2 3">NBRC 100770</strain>
    </source>
</reference>
<protein>
    <submittedName>
        <fullName evidence="2">ABC transporter</fullName>
    </submittedName>
</protein>
<accession>A0A8G1ZQQ6</accession>
<feature type="transmembrane region" description="Helical" evidence="1">
    <location>
        <begin position="312"/>
        <end position="330"/>
    </location>
</feature>
<name>A0A8G1ZQQ6_9ACTN</name>
<sequence length="335" mass="35604">MSTTLNRATGPGTSAPSSPSFRTLARVVLRLHRGALLTWVAVVVLVGAGLVWLRWVGVSVVLPGPLECWVGPGCGPQEAVQESEMTHHIFWLDWVSVLLLALPVAVAAWAGAALTGAEQERGTAALAWTQSVSPRRWIAVKWAVAGGVLIAGASSLVLLFVWARSVPYMDGSPLDDWTDWLTFSASGPVAPALLLLALTLGAYAGLLLRRSLAALAVSAGAMFGVVQGLPLLIPHLWPTERIFGWKVTAAPARAWVLSESALDAQGRPVSMSDCRYGRESLVRQCAEAKGVEGFETLFHPASHAVPLHLAETALILALTAALAFAALRLLRRRTP</sequence>
<keyword evidence="1" id="KW-0472">Membrane</keyword>
<dbReference type="RefSeq" id="WP_059214035.1">
    <property type="nucleotide sequence ID" value="NZ_JBEZXC010000004.1"/>
</dbReference>